<reference evidence="1 2" key="1">
    <citation type="submission" date="2023-11" db="EMBL/GenBank/DDBJ databases">
        <title>Plant-associative lifestyle of Vibrio porteresiae and its evolutionary dynamics.</title>
        <authorList>
            <person name="Rameshkumar N."/>
            <person name="Kirti K."/>
        </authorList>
    </citation>
    <scope>NUCLEOTIDE SEQUENCE [LARGE SCALE GENOMIC DNA]</scope>
    <source>
        <strain evidence="1 2">MSSRF30</strain>
    </source>
</reference>
<keyword evidence="2" id="KW-1185">Reference proteome</keyword>
<gene>
    <name evidence="1" type="ORF">R8Z52_20325</name>
</gene>
<protein>
    <submittedName>
        <fullName evidence="1">Uncharacterized protein</fullName>
    </submittedName>
</protein>
<proteinExistence type="predicted"/>
<evidence type="ECO:0000313" key="1">
    <source>
        <dbReference type="EMBL" id="WPC76875.1"/>
    </source>
</evidence>
<accession>A0ABZ0QM54</accession>
<sequence>MFIDISKNVPEHITQVMTSMPSVLLLLYTCKAEVNHSNTNLKDHQLSHSRLGSRNIQLAQFATLRCESQSNLF</sequence>
<dbReference type="EMBL" id="CP138204">
    <property type="protein sequence ID" value="WPC76875.1"/>
    <property type="molecule type" value="Genomic_DNA"/>
</dbReference>
<dbReference type="RefSeq" id="WP_261897269.1">
    <property type="nucleotide sequence ID" value="NZ_AP024896.1"/>
</dbReference>
<evidence type="ECO:0000313" key="2">
    <source>
        <dbReference type="Proteomes" id="UP001304071"/>
    </source>
</evidence>
<name>A0ABZ0QM54_9VIBR</name>
<dbReference type="Proteomes" id="UP001304071">
    <property type="component" value="Chromosome 2"/>
</dbReference>
<organism evidence="1 2">
    <name type="scientific">Vibrio porteresiae DSM 19223</name>
    <dbReference type="NCBI Taxonomy" id="1123496"/>
    <lineage>
        <taxon>Bacteria</taxon>
        <taxon>Pseudomonadati</taxon>
        <taxon>Pseudomonadota</taxon>
        <taxon>Gammaproteobacteria</taxon>
        <taxon>Vibrionales</taxon>
        <taxon>Vibrionaceae</taxon>
        <taxon>Vibrio</taxon>
    </lineage>
</organism>